<gene>
    <name evidence="2" type="ORF">Ahy_A02g009512</name>
</gene>
<evidence type="ECO:0000256" key="1">
    <source>
        <dbReference type="SAM" id="MobiDB-lite"/>
    </source>
</evidence>
<name>A0A445EH82_ARAHY</name>
<organism evidence="2 3">
    <name type="scientific">Arachis hypogaea</name>
    <name type="common">Peanut</name>
    <dbReference type="NCBI Taxonomy" id="3818"/>
    <lineage>
        <taxon>Eukaryota</taxon>
        <taxon>Viridiplantae</taxon>
        <taxon>Streptophyta</taxon>
        <taxon>Embryophyta</taxon>
        <taxon>Tracheophyta</taxon>
        <taxon>Spermatophyta</taxon>
        <taxon>Magnoliopsida</taxon>
        <taxon>eudicotyledons</taxon>
        <taxon>Gunneridae</taxon>
        <taxon>Pentapetalae</taxon>
        <taxon>rosids</taxon>
        <taxon>fabids</taxon>
        <taxon>Fabales</taxon>
        <taxon>Fabaceae</taxon>
        <taxon>Papilionoideae</taxon>
        <taxon>50 kb inversion clade</taxon>
        <taxon>dalbergioids sensu lato</taxon>
        <taxon>Dalbergieae</taxon>
        <taxon>Pterocarpus clade</taxon>
        <taxon>Arachis</taxon>
    </lineage>
</organism>
<protein>
    <submittedName>
        <fullName evidence="2">Uncharacterized protein</fullName>
    </submittedName>
</protein>
<dbReference type="EMBL" id="SDMP01000002">
    <property type="protein sequence ID" value="RYR74794.1"/>
    <property type="molecule type" value="Genomic_DNA"/>
</dbReference>
<dbReference type="Pfam" id="PF03140">
    <property type="entry name" value="DUF247"/>
    <property type="match status" value="1"/>
</dbReference>
<feature type="region of interest" description="Disordered" evidence="1">
    <location>
        <begin position="264"/>
        <end position="283"/>
    </location>
</feature>
<reference evidence="2 3" key="1">
    <citation type="submission" date="2019-01" db="EMBL/GenBank/DDBJ databases">
        <title>Sequencing of cultivated peanut Arachis hypogaea provides insights into genome evolution and oil improvement.</title>
        <authorList>
            <person name="Chen X."/>
        </authorList>
    </citation>
    <scope>NUCLEOTIDE SEQUENCE [LARGE SCALE GENOMIC DNA]</scope>
    <source>
        <strain evidence="3">cv. Fuhuasheng</strain>
        <tissue evidence="2">Leaves</tissue>
    </source>
</reference>
<feature type="region of interest" description="Disordered" evidence="1">
    <location>
        <begin position="495"/>
        <end position="520"/>
    </location>
</feature>
<evidence type="ECO:0000313" key="3">
    <source>
        <dbReference type="Proteomes" id="UP000289738"/>
    </source>
</evidence>
<dbReference type="InterPro" id="IPR004158">
    <property type="entry name" value="DUF247_pln"/>
</dbReference>
<dbReference type="STRING" id="3818.A0A445EH82"/>
<dbReference type="AlphaFoldDB" id="A0A445EH82"/>
<accession>A0A445EH82</accession>
<keyword evidence="3" id="KW-1185">Reference proteome</keyword>
<comment type="caution">
    <text evidence="2">The sequence shown here is derived from an EMBL/GenBank/DDBJ whole genome shotgun (WGS) entry which is preliminary data.</text>
</comment>
<dbReference type="PANTHER" id="PTHR31170:SF9">
    <property type="entry name" value="PROTEIN, PUTATIVE (DUF247)-RELATED"/>
    <property type="match status" value="1"/>
</dbReference>
<proteinExistence type="predicted"/>
<dbReference type="Proteomes" id="UP000289738">
    <property type="component" value="Chromosome A02"/>
</dbReference>
<evidence type="ECO:0000313" key="2">
    <source>
        <dbReference type="EMBL" id="RYR74794.1"/>
    </source>
</evidence>
<dbReference type="PANTHER" id="PTHR31170">
    <property type="entry name" value="BNAC04G53230D PROTEIN"/>
    <property type="match status" value="1"/>
</dbReference>
<sequence length="562" mass="65600">MLSKVGAEQKNMACCVGNGMKLEHRIIEITSEKFDHSQCPASRPCIYKVPKSLFTVKREAYTPLLISIGPLHYGRKQFKDMQELKSRYFDSFRGRLVSLRKDHLLEEYKAFLESEETTIRSCYQKSQLLDSINSKSFVEMMQLDSVFIMELFLREDDDYHCKCKNHINKEDDYITTRPCLSKSIQKDLLLLENQIPMYVLERLYKTAAVDFKKHAAFLDLAKKYFRSWDPCSELTEKSKDLDHHQILHFTDLIRRAYVPNPKDLGYMKDDNNQNPNNNNKKKKDLHQDCCFIRTASKLNQAGVSFEKVRHRRLLDIRFETRPFYGYLLCFGCCPFPWSKFFKARIQFPELRIDHRTECVLRNLIAFEQCHYPEEPYICNYVSLVDSLIHTKDDAELLVEKEAIVHELGSDNEVATLVNSLCMHVVTNKTCYHKLMGELNEHYNSNWKWTMGTLRRVYFRDLWRCSSTFVGIAVFIFAIFNFYRVLPIFPNSHLQASPSRKPSPVESSTAAAVNGSQCRQNTSQRPRELLLAVAPVPLLPACRRWPPFEDALLKVQQGDAKNN</sequence>